<dbReference type="AlphaFoldDB" id="A0A1J5QRF5"/>
<feature type="compositionally biased region" description="Basic and acidic residues" evidence="1">
    <location>
        <begin position="177"/>
        <end position="191"/>
    </location>
</feature>
<feature type="region of interest" description="Disordered" evidence="1">
    <location>
        <begin position="170"/>
        <end position="191"/>
    </location>
</feature>
<protein>
    <submittedName>
        <fullName evidence="2">Uncharacterized protein</fullName>
    </submittedName>
</protein>
<name>A0A1J5QRF5_9ZZZZ</name>
<proteinExistence type="predicted"/>
<evidence type="ECO:0000256" key="1">
    <source>
        <dbReference type="SAM" id="MobiDB-lite"/>
    </source>
</evidence>
<feature type="compositionally biased region" description="Basic and acidic residues" evidence="1">
    <location>
        <begin position="112"/>
        <end position="127"/>
    </location>
</feature>
<comment type="caution">
    <text evidence="2">The sequence shown here is derived from an EMBL/GenBank/DDBJ whole genome shotgun (WGS) entry which is preliminary data.</text>
</comment>
<feature type="region of interest" description="Disordered" evidence="1">
    <location>
        <begin position="1"/>
        <end position="127"/>
    </location>
</feature>
<evidence type="ECO:0000313" key="2">
    <source>
        <dbReference type="EMBL" id="OIQ85992.1"/>
    </source>
</evidence>
<organism evidence="2">
    <name type="scientific">mine drainage metagenome</name>
    <dbReference type="NCBI Taxonomy" id="410659"/>
    <lineage>
        <taxon>unclassified sequences</taxon>
        <taxon>metagenomes</taxon>
        <taxon>ecological metagenomes</taxon>
    </lineage>
</organism>
<dbReference type="EMBL" id="MLJW01000507">
    <property type="protein sequence ID" value="OIQ85992.1"/>
    <property type="molecule type" value="Genomic_DNA"/>
</dbReference>
<accession>A0A1J5QRF5</accession>
<feature type="compositionally biased region" description="Basic residues" evidence="1">
    <location>
        <begin position="54"/>
        <end position="65"/>
    </location>
</feature>
<gene>
    <name evidence="2" type="ORF">GALL_321560</name>
</gene>
<sequence length="191" mass="21118">MRARRRPHALLAGVPRALTEADVGPHRPSPRSRELALPTDTSSSRTCESEPRSCRHLSTVRRQKRQVGMTPATPFRSCGSTPRRGPAATQASTSRRAQPRTTGPRHPTVKQTTKDTADCHGGHEGHSTVELHVGQVSRQATVWRRRESGRCVRHATPLSNVRFARYGHTMSSMGGDRAQRGAREERVHNAT</sequence>
<reference evidence="2" key="1">
    <citation type="submission" date="2016-10" db="EMBL/GenBank/DDBJ databases">
        <title>Sequence of Gallionella enrichment culture.</title>
        <authorList>
            <person name="Poehlein A."/>
            <person name="Muehling M."/>
            <person name="Daniel R."/>
        </authorList>
    </citation>
    <scope>NUCLEOTIDE SEQUENCE</scope>
</reference>
<feature type="compositionally biased region" description="Polar residues" evidence="1">
    <location>
        <begin position="89"/>
        <end position="101"/>
    </location>
</feature>